<dbReference type="PANTHER" id="PTHR24232">
    <property type="entry name" value="G-PROTEIN COUPLED RECEPTOR"/>
    <property type="match status" value="1"/>
</dbReference>
<feature type="domain" description="G-protein coupled receptors family 1 profile" evidence="15">
    <location>
        <begin position="70"/>
        <end position="297"/>
    </location>
</feature>
<feature type="transmembrane region" description="Helical" evidence="14">
    <location>
        <begin position="198"/>
        <end position="221"/>
    </location>
</feature>
<dbReference type="Ensembl" id="ENSCJAT00000083937.2">
    <property type="protein sequence ID" value="ENSCJAP00000064787.2"/>
    <property type="gene ID" value="ENSCJAG00000045235.2"/>
</dbReference>
<comment type="function">
    <text evidence="10">Orphan receptor with constitutive G(i) signaling activity that activate cyclic AMP.</text>
</comment>
<organism evidence="16 17">
    <name type="scientific">Callithrix jacchus</name>
    <name type="common">White-tufted-ear marmoset</name>
    <name type="synonym">Simia Jacchus</name>
    <dbReference type="NCBI Taxonomy" id="9483"/>
    <lineage>
        <taxon>Eukaryota</taxon>
        <taxon>Metazoa</taxon>
        <taxon>Chordata</taxon>
        <taxon>Craniata</taxon>
        <taxon>Vertebrata</taxon>
        <taxon>Euteleostomi</taxon>
        <taxon>Mammalia</taxon>
        <taxon>Eutheria</taxon>
        <taxon>Euarchontoglires</taxon>
        <taxon>Primates</taxon>
        <taxon>Haplorrhini</taxon>
        <taxon>Platyrrhini</taxon>
        <taxon>Cebidae</taxon>
        <taxon>Callitrichinae</taxon>
        <taxon>Callithrix</taxon>
        <taxon>Callithrix</taxon>
    </lineage>
</organism>
<dbReference type="AlphaFoldDB" id="A0A2R8MTD5"/>
<evidence type="ECO:0000313" key="16">
    <source>
        <dbReference type="Ensembl" id="ENSCJAP00000064787.2"/>
    </source>
</evidence>
<evidence type="ECO:0000256" key="2">
    <source>
        <dbReference type="ARBA" id="ARBA00022475"/>
    </source>
</evidence>
<comment type="similarity">
    <text evidence="12">Belongs to the G-protein coupled receptor 1 family.</text>
</comment>
<name>A0A2R8MTD5_CALJA</name>
<dbReference type="InParanoid" id="A0A2R8MTD5"/>
<dbReference type="Gene3D" id="1.20.1070.10">
    <property type="entry name" value="Rhodopsin 7-helix transmembrane proteins"/>
    <property type="match status" value="1"/>
</dbReference>
<evidence type="ECO:0000256" key="6">
    <source>
        <dbReference type="ARBA" id="ARBA00023136"/>
    </source>
</evidence>
<dbReference type="GO" id="GO:0007200">
    <property type="term" value="P:phospholipase C-activating G protein-coupled receptor signaling pathway"/>
    <property type="evidence" value="ECO:0007669"/>
    <property type="project" value="TreeGrafter"/>
</dbReference>
<reference evidence="16" key="1">
    <citation type="submission" date="2009-03" db="EMBL/GenBank/DDBJ databases">
        <authorList>
            <person name="Warren W."/>
            <person name="Ye L."/>
            <person name="Minx P."/>
            <person name="Worley K."/>
            <person name="Gibbs R."/>
            <person name="Wilson R.K."/>
        </authorList>
    </citation>
    <scope>NUCLEOTIDE SEQUENCE [LARGE SCALE GENOMIC DNA]</scope>
</reference>
<evidence type="ECO:0000256" key="8">
    <source>
        <dbReference type="ARBA" id="ARBA00023180"/>
    </source>
</evidence>
<feature type="transmembrane region" description="Helical" evidence="14">
    <location>
        <begin position="166"/>
        <end position="186"/>
    </location>
</feature>
<dbReference type="KEGG" id="cjc:100390573"/>
<keyword evidence="7 12" id="KW-0675">Receptor</keyword>
<evidence type="ECO:0000256" key="5">
    <source>
        <dbReference type="ARBA" id="ARBA00023040"/>
    </source>
</evidence>
<feature type="region of interest" description="Disordered" evidence="13">
    <location>
        <begin position="332"/>
        <end position="351"/>
    </location>
</feature>
<dbReference type="PANTHER" id="PTHR24232:SF7">
    <property type="entry name" value="G-PROTEIN COUPLED RECEPTOR 20"/>
    <property type="match status" value="1"/>
</dbReference>
<keyword evidence="8" id="KW-0325">Glycoprotein</keyword>
<reference evidence="16" key="3">
    <citation type="submission" date="2025-09" db="UniProtKB">
        <authorList>
            <consortium name="Ensembl"/>
        </authorList>
    </citation>
    <scope>IDENTIFICATION</scope>
</reference>
<dbReference type="GO" id="GO:0005886">
    <property type="term" value="C:plasma membrane"/>
    <property type="evidence" value="ECO:0007669"/>
    <property type="project" value="UniProtKB-SubCell"/>
</dbReference>
<sequence>MPSVSPEGPSTKAIPNATAVTTVWINASGPEVPLFHLFAQLDEELHGAFPGLWLALMAVHGAIFLVGLVLNGLALYVFCCRTQAKTPSVIYTINLVVTDLLVGLSLPTRFAVYYGARGCLRCAFPHVLGYFLNMHCSILFLTCICVDRYLAIVQPEGSRRCRQPACARAVCAFVWLAAGVVTLSVLGGTGSRPCCRVFALTVLEFLLPLLVISVFTGRIMCALSRPGLLRQGRQRRVRAMQLLLTVLIIFLVCFTPFHARQVAVALWPDMPRHASLVVYHVAVTLSSLNSCMDPIVYCFVTSGFQATVRGLLGLHGGDCEASGGDIVSMHRSSKSAGPHALTQTLANGPEI</sequence>
<keyword evidence="6 14" id="KW-0472">Membrane</keyword>
<evidence type="ECO:0000256" key="7">
    <source>
        <dbReference type="ARBA" id="ARBA00023170"/>
    </source>
</evidence>
<dbReference type="RefSeq" id="XP_008981416.3">
    <property type="nucleotide sequence ID" value="XM_008983168.4"/>
</dbReference>
<feature type="transmembrane region" description="Helical" evidence="14">
    <location>
        <begin position="127"/>
        <end position="146"/>
    </location>
</feature>
<dbReference type="OMA" id="WRQPACA"/>
<dbReference type="FunCoup" id="A0A2R8MTD5">
    <property type="interactions" value="318"/>
</dbReference>
<evidence type="ECO:0000256" key="10">
    <source>
        <dbReference type="ARBA" id="ARBA00057030"/>
    </source>
</evidence>
<keyword evidence="9 12" id="KW-0807">Transducer</keyword>
<keyword evidence="3 12" id="KW-0812">Transmembrane</keyword>
<evidence type="ECO:0000256" key="1">
    <source>
        <dbReference type="ARBA" id="ARBA00004651"/>
    </source>
</evidence>
<dbReference type="Bgee" id="ENSCJAG00000045235">
    <property type="expression patterns" value="Expressed in frontal cortex and 1 other cell type or tissue"/>
</dbReference>
<feature type="transmembrane region" description="Helical" evidence="14">
    <location>
        <begin position="89"/>
        <end position="107"/>
    </location>
</feature>
<evidence type="ECO:0000259" key="15">
    <source>
        <dbReference type="PROSITE" id="PS50262"/>
    </source>
</evidence>
<protein>
    <recommendedName>
        <fullName evidence="11">G-protein coupled receptor 20</fullName>
    </recommendedName>
</protein>
<dbReference type="GO" id="GO:0004930">
    <property type="term" value="F:G protein-coupled receptor activity"/>
    <property type="evidence" value="ECO:0007669"/>
    <property type="project" value="UniProtKB-KW"/>
</dbReference>
<evidence type="ECO:0000256" key="9">
    <source>
        <dbReference type="ARBA" id="ARBA00023224"/>
    </source>
</evidence>
<reference evidence="16" key="2">
    <citation type="submission" date="2025-08" db="UniProtKB">
        <authorList>
            <consortium name="Ensembl"/>
        </authorList>
    </citation>
    <scope>IDENTIFICATION</scope>
</reference>
<feature type="transmembrane region" description="Helical" evidence="14">
    <location>
        <begin position="52"/>
        <end position="77"/>
    </location>
</feature>
<feature type="transmembrane region" description="Helical" evidence="14">
    <location>
        <begin position="242"/>
        <end position="259"/>
    </location>
</feature>
<dbReference type="GO" id="GO:0043235">
    <property type="term" value="C:receptor complex"/>
    <property type="evidence" value="ECO:0007669"/>
    <property type="project" value="Ensembl"/>
</dbReference>
<dbReference type="PROSITE" id="PS50262">
    <property type="entry name" value="G_PROTEIN_RECEP_F1_2"/>
    <property type="match status" value="1"/>
</dbReference>
<evidence type="ECO:0000256" key="11">
    <source>
        <dbReference type="ARBA" id="ARBA00070814"/>
    </source>
</evidence>
<dbReference type="CDD" id="cd15163">
    <property type="entry name" value="7tmA_GPR20"/>
    <property type="match status" value="1"/>
</dbReference>
<dbReference type="Pfam" id="PF00001">
    <property type="entry name" value="7tm_1"/>
    <property type="match status" value="1"/>
</dbReference>
<accession>A0A2R8MTD5</accession>
<feature type="transmembrane region" description="Helical" evidence="14">
    <location>
        <begin position="279"/>
        <end position="300"/>
    </location>
</feature>
<dbReference type="Proteomes" id="UP000008225">
    <property type="component" value="Chromosome 16"/>
</dbReference>
<comment type="subcellular location">
    <subcellularLocation>
        <location evidence="1">Cell membrane</location>
        <topology evidence="1">Multi-pass membrane protein</topology>
    </subcellularLocation>
</comment>
<keyword evidence="2" id="KW-1003">Cell membrane</keyword>
<dbReference type="PROSITE" id="PS00237">
    <property type="entry name" value="G_PROTEIN_RECEP_F1_1"/>
    <property type="match status" value="1"/>
</dbReference>
<dbReference type="GeneID" id="100390573"/>
<evidence type="ECO:0000256" key="3">
    <source>
        <dbReference type="ARBA" id="ARBA00022692"/>
    </source>
</evidence>
<dbReference type="STRING" id="9483.ENSCJAP00000064787"/>
<keyword evidence="5 12" id="KW-0297">G-protein coupled receptor</keyword>
<dbReference type="InterPro" id="IPR017452">
    <property type="entry name" value="GPCR_Rhodpsn_7TM"/>
</dbReference>
<keyword evidence="17" id="KW-1185">Reference proteome</keyword>
<evidence type="ECO:0000256" key="4">
    <source>
        <dbReference type="ARBA" id="ARBA00022989"/>
    </source>
</evidence>
<evidence type="ECO:0000256" key="12">
    <source>
        <dbReference type="RuleBase" id="RU000688"/>
    </source>
</evidence>
<feature type="compositionally biased region" description="Polar residues" evidence="13">
    <location>
        <begin position="341"/>
        <end position="351"/>
    </location>
</feature>
<dbReference type="InterPro" id="IPR000276">
    <property type="entry name" value="GPCR_Rhodpsn"/>
</dbReference>
<dbReference type="CTD" id="2843"/>
<evidence type="ECO:0000313" key="17">
    <source>
        <dbReference type="Proteomes" id="UP000008225"/>
    </source>
</evidence>
<evidence type="ECO:0000256" key="13">
    <source>
        <dbReference type="SAM" id="MobiDB-lite"/>
    </source>
</evidence>
<gene>
    <name evidence="16" type="primary">GPR20</name>
</gene>
<keyword evidence="4 14" id="KW-1133">Transmembrane helix</keyword>
<dbReference type="SUPFAM" id="SSF81321">
    <property type="entry name" value="Family A G protein-coupled receptor-like"/>
    <property type="match status" value="1"/>
</dbReference>
<dbReference type="GO" id="GO:0035025">
    <property type="term" value="P:positive regulation of Rho protein signal transduction"/>
    <property type="evidence" value="ECO:0007669"/>
    <property type="project" value="TreeGrafter"/>
</dbReference>
<dbReference type="FunFam" id="1.20.1070.10:FF:000243">
    <property type="entry name" value="G protein-coupled receptor 20"/>
    <property type="match status" value="1"/>
</dbReference>
<dbReference type="OrthoDB" id="6069656at2759"/>
<proteinExistence type="inferred from homology"/>
<evidence type="ECO:0000256" key="14">
    <source>
        <dbReference type="SAM" id="Phobius"/>
    </source>
</evidence>
<dbReference type="PRINTS" id="PR00237">
    <property type="entry name" value="GPCRRHODOPSN"/>
</dbReference>
<dbReference type="GeneTree" id="ENSGT01150000286998"/>